<organism evidence="2 3">
    <name type="scientific">Novosphingobium aquae</name>
    <dbReference type="NCBI Taxonomy" id="3133435"/>
    <lineage>
        <taxon>Bacteria</taxon>
        <taxon>Pseudomonadati</taxon>
        <taxon>Pseudomonadota</taxon>
        <taxon>Alphaproteobacteria</taxon>
        <taxon>Sphingomonadales</taxon>
        <taxon>Sphingomonadaceae</taxon>
        <taxon>Novosphingobium</taxon>
    </lineage>
</organism>
<dbReference type="PANTHER" id="PTHR34846:SF5">
    <property type="entry name" value="CARBOXYMUCONOLACTONE DECARBOXYLASE-LIKE DOMAIN-CONTAINING PROTEIN"/>
    <property type="match status" value="1"/>
</dbReference>
<evidence type="ECO:0000313" key="3">
    <source>
        <dbReference type="Proteomes" id="UP001379235"/>
    </source>
</evidence>
<dbReference type="InterPro" id="IPR003779">
    <property type="entry name" value="CMD-like"/>
</dbReference>
<reference evidence="2 3" key="1">
    <citation type="submission" date="2024-03" db="EMBL/GenBank/DDBJ databases">
        <authorList>
            <person name="Jo J.-H."/>
        </authorList>
    </citation>
    <scope>NUCLEOTIDE SEQUENCE [LARGE SCALE GENOMIC DNA]</scope>
    <source>
        <strain evidence="2 3">AS3R-12</strain>
    </source>
</reference>
<dbReference type="Gene3D" id="1.20.1290.10">
    <property type="entry name" value="AhpD-like"/>
    <property type="match status" value="1"/>
</dbReference>
<dbReference type="Proteomes" id="UP001379235">
    <property type="component" value="Unassembled WGS sequence"/>
</dbReference>
<name>A0ABU8SBH7_9SPHN</name>
<dbReference type="SUPFAM" id="SSF69118">
    <property type="entry name" value="AhpD-like"/>
    <property type="match status" value="1"/>
</dbReference>
<dbReference type="InterPro" id="IPR029032">
    <property type="entry name" value="AhpD-like"/>
</dbReference>
<accession>A0ABU8SBH7</accession>
<evidence type="ECO:0000313" key="2">
    <source>
        <dbReference type="EMBL" id="MEJ6011328.1"/>
    </source>
</evidence>
<protein>
    <submittedName>
        <fullName evidence="2">Carboxymuconolactone decarboxylase family protein</fullName>
    </submittedName>
</protein>
<comment type="caution">
    <text evidence="2">The sequence shown here is derived from an EMBL/GenBank/DDBJ whole genome shotgun (WGS) entry which is preliminary data.</text>
</comment>
<evidence type="ECO:0000259" key="1">
    <source>
        <dbReference type="Pfam" id="PF02627"/>
    </source>
</evidence>
<feature type="domain" description="Carboxymuconolactone decarboxylase-like" evidence="1">
    <location>
        <begin position="64"/>
        <end position="140"/>
    </location>
</feature>
<dbReference type="EMBL" id="JBBHJY010000008">
    <property type="protein sequence ID" value="MEJ6011328.1"/>
    <property type="molecule type" value="Genomic_DNA"/>
</dbReference>
<proteinExistence type="predicted"/>
<gene>
    <name evidence="2" type="ORF">WG900_15505</name>
</gene>
<dbReference type="PANTHER" id="PTHR34846">
    <property type="entry name" value="4-CARBOXYMUCONOLACTONE DECARBOXYLASE FAMILY PROTEIN (AFU_ORTHOLOGUE AFUA_6G11590)"/>
    <property type="match status" value="1"/>
</dbReference>
<dbReference type="Pfam" id="PF02627">
    <property type="entry name" value="CMD"/>
    <property type="match status" value="1"/>
</dbReference>
<keyword evidence="3" id="KW-1185">Reference proteome</keyword>
<dbReference type="RefSeq" id="WP_339968448.1">
    <property type="nucleotide sequence ID" value="NZ_JBBHJY010000008.1"/>
</dbReference>
<sequence>MKTADNIAAREAEIIGAPIRIEPLPDDELGSEVRELVRRIGSTLGLEAPETLTTYFAVLARHPDLFRLQLETGIFLFSGSAIPPRERELAVLRTAWLAGAPYEWGQHVLIGREMGFTEADTDRVRAGPEAEGWTSHEKAILCAVDELFDRQMISDATWAELKQTWNEAQLIELPCLVGQYLGVAMLQNTLRMPLARDARGFAER</sequence>